<comment type="caution">
    <text evidence="5">The sequence shown here is derived from an EMBL/GenBank/DDBJ whole genome shotgun (WGS) entry which is preliminary data.</text>
</comment>
<dbReference type="InterPro" id="IPR029052">
    <property type="entry name" value="Metallo-depent_PP-like"/>
</dbReference>
<dbReference type="Gene3D" id="3.60.21.10">
    <property type="match status" value="1"/>
</dbReference>
<gene>
    <name evidence="5" type="ORF">H9626_04020</name>
</gene>
<dbReference type="PANTHER" id="PTHR31302">
    <property type="entry name" value="TRANSMEMBRANE PROTEIN WITH METALLOPHOSPHOESTERASE DOMAIN-RELATED"/>
    <property type="match status" value="1"/>
</dbReference>
<evidence type="ECO:0000256" key="1">
    <source>
        <dbReference type="ARBA" id="ARBA00022723"/>
    </source>
</evidence>
<dbReference type="Proteomes" id="UP000616346">
    <property type="component" value="Unassembled WGS sequence"/>
</dbReference>
<feature type="transmembrane region" description="Helical" evidence="3">
    <location>
        <begin position="61"/>
        <end position="81"/>
    </location>
</feature>
<keyword evidence="3" id="KW-1133">Transmembrane helix</keyword>
<keyword evidence="3" id="KW-0812">Transmembrane</keyword>
<feature type="transmembrane region" description="Helical" evidence="3">
    <location>
        <begin position="93"/>
        <end position="117"/>
    </location>
</feature>
<feature type="transmembrane region" description="Helical" evidence="3">
    <location>
        <begin position="6"/>
        <end position="25"/>
    </location>
</feature>
<reference evidence="5 6" key="1">
    <citation type="submission" date="2020-08" db="EMBL/GenBank/DDBJ databases">
        <title>A Genomic Blueprint of the Chicken Gut Microbiome.</title>
        <authorList>
            <person name="Gilroy R."/>
            <person name="Ravi A."/>
            <person name="Getino M."/>
            <person name="Pursley I."/>
            <person name="Horton D.L."/>
            <person name="Alikhan N.-F."/>
            <person name="Baker D."/>
            <person name="Gharbi K."/>
            <person name="Hall N."/>
            <person name="Watson M."/>
            <person name="Adriaenssens E.M."/>
            <person name="Foster-Nyarko E."/>
            <person name="Jarju S."/>
            <person name="Secka A."/>
            <person name="Antonio M."/>
            <person name="Oren A."/>
            <person name="Chaudhuri R."/>
            <person name="La Ragione R.M."/>
            <person name="Hildebrand F."/>
            <person name="Pallen M.J."/>
        </authorList>
    </citation>
    <scope>NUCLEOTIDE SEQUENCE [LARGE SCALE GENOMIC DNA]</scope>
    <source>
        <strain evidence="5 6">Sa1YUN3</strain>
    </source>
</reference>
<dbReference type="RefSeq" id="WP_178256908.1">
    <property type="nucleotide sequence ID" value="NZ_JACSPQ010000001.1"/>
</dbReference>
<protein>
    <submittedName>
        <fullName evidence="5">Metallophosphoesterase</fullName>
    </submittedName>
</protein>
<dbReference type="Pfam" id="PF00149">
    <property type="entry name" value="Metallophos"/>
    <property type="match status" value="1"/>
</dbReference>
<name>A0ABR8V9J0_9BACT</name>
<accession>A0ABR8V9J0</accession>
<dbReference type="InterPro" id="IPR051158">
    <property type="entry name" value="Metallophosphoesterase_sf"/>
</dbReference>
<evidence type="ECO:0000313" key="5">
    <source>
        <dbReference type="EMBL" id="MBD8001385.1"/>
    </source>
</evidence>
<keyword evidence="6" id="KW-1185">Reference proteome</keyword>
<feature type="domain" description="Calcineurin-like phosphoesterase" evidence="4">
    <location>
        <begin position="146"/>
        <end position="325"/>
    </location>
</feature>
<evidence type="ECO:0000259" key="4">
    <source>
        <dbReference type="Pfam" id="PF00149"/>
    </source>
</evidence>
<organism evidence="5 6">
    <name type="scientific">Phocaeicola faecium</name>
    <dbReference type="NCBI Taxonomy" id="2762213"/>
    <lineage>
        <taxon>Bacteria</taxon>
        <taxon>Pseudomonadati</taxon>
        <taxon>Bacteroidota</taxon>
        <taxon>Bacteroidia</taxon>
        <taxon>Bacteroidales</taxon>
        <taxon>Bacteroidaceae</taxon>
        <taxon>Phocaeicola</taxon>
    </lineage>
</organism>
<keyword evidence="1" id="KW-0479">Metal-binding</keyword>
<evidence type="ECO:0000313" key="6">
    <source>
        <dbReference type="Proteomes" id="UP000616346"/>
    </source>
</evidence>
<sequence>MILLRVSLMFLLLLLLPDWYIYKVYVRGAQRKWIKRLYWLPTVLLLLVLLVFLIINENFGHYFGVYLVVTLCIAVPKLVYVLSSLLLRGVGKLFRCAVPHGMISLIPALAVFCYIYYGGTKGKENFRVNEVTFVSPDLPDAFNGYRILQISDIHSGSWERNQEALQDAIRLCNEQHPDLAVFTGDLVNSRADEMKDLMPVFSQLKAKDGVYSILGNHDYATYTHWNSEAERLANVDTLISRENRMGWQMLLNENRIIRRGNDSIALVGVENSGNPPFPDLGDLPKALRGTDGMFKVLLSHDPTHWRREVLPKTDIQLMLAGHTHEMQVSVFGFSPSQFIYPEHCGMYLEGKRGLYVNIGLGYVLFPMRLGAWPEITVITLQKEK</sequence>
<dbReference type="PANTHER" id="PTHR31302:SF31">
    <property type="entry name" value="PHOSPHODIESTERASE YAEI"/>
    <property type="match status" value="1"/>
</dbReference>
<dbReference type="InterPro" id="IPR004843">
    <property type="entry name" value="Calcineurin-like_PHP"/>
</dbReference>
<evidence type="ECO:0000256" key="2">
    <source>
        <dbReference type="ARBA" id="ARBA00022801"/>
    </source>
</evidence>
<proteinExistence type="predicted"/>
<feature type="transmembrane region" description="Helical" evidence="3">
    <location>
        <begin position="37"/>
        <end position="55"/>
    </location>
</feature>
<keyword evidence="3" id="KW-0472">Membrane</keyword>
<dbReference type="CDD" id="cd07385">
    <property type="entry name" value="MPP_YkuE_C"/>
    <property type="match status" value="1"/>
</dbReference>
<evidence type="ECO:0000256" key="3">
    <source>
        <dbReference type="SAM" id="Phobius"/>
    </source>
</evidence>
<dbReference type="EMBL" id="JACSPQ010000001">
    <property type="protein sequence ID" value="MBD8001385.1"/>
    <property type="molecule type" value="Genomic_DNA"/>
</dbReference>
<keyword evidence="2" id="KW-0378">Hydrolase</keyword>
<dbReference type="SUPFAM" id="SSF56300">
    <property type="entry name" value="Metallo-dependent phosphatases"/>
    <property type="match status" value="1"/>
</dbReference>